<dbReference type="OrthoDB" id="1652078at2"/>
<feature type="transmembrane region" description="Helical" evidence="1">
    <location>
        <begin position="6"/>
        <end position="22"/>
    </location>
</feature>
<dbReference type="Proteomes" id="UP000014113">
    <property type="component" value="Unassembled WGS sequence"/>
</dbReference>
<feature type="transmembrane region" description="Helical" evidence="1">
    <location>
        <begin position="58"/>
        <end position="78"/>
    </location>
</feature>
<evidence type="ECO:0000259" key="2">
    <source>
        <dbReference type="Pfam" id="PF14501"/>
    </source>
</evidence>
<dbReference type="Pfam" id="PF14501">
    <property type="entry name" value="HATPase_c_5"/>
    <property type="match status" value="1"/>
</dbReference>
<dbReference type="InterPro" id="IPR036890">
    <property type="entry name" value="HATPase_C_sf"/>
</dbReference>
<name>S0KZ38_9ENTE</name>
<keyword evidence="1" id="KW-1133">Transmembrane helix</keyword>
<dbReference type="AlphaFoldDB" id="S0KZ38"/>
<keyword evidence="1" id="KW-0812">Transmembrane</keyword>
<dbReference type="SUPFAM" id="SSF55874">
    <property type="entry name" value="ATPase domain of HSP90 chaperone/DNA topoisomerase II/histidine kinase"/>
    <property type="match status" value="1"/>
</dbReference>
<dbReference type="PATRIC" id="fig|1121865.3.peg.597"/>
<feature type="transmembrane region" description="Helical" evidence="1">
    <location>
        <begin position="85"/>
        <end position="111"/>
    </location>
</feature>
<feature type="transmembrane region" description="Helical" evidence="1">
    <location>
        <begin position="123"/>
        <end position="145"/>
    </location>
</feature>
<dbReference type="EMBL" id="ASWJ01000004">
    <property type="protein sequence ID" value="EOW84709.1"/>
    <property type="molecule type" value="Genomic_DNA"/>
</dbReference>
<organism evidence="3 4">
    <name type="scientific">Enterococcus columbae DSM 7374 = ATCC 51263</name>
    <dbReference type="NCBI Taxonomy" id="1121865"/>
    <lineage>
        <taxon>Bacteria</taxon>
        <taxon>Bacillati</taxon>
        <taxon>Bacillota</taxon>
        <taxon>Bacilli</taxon>
        <taxon>Lactobacillales</taxon>
        <taxon>Enterococcaceae</taxon>
        <taxon>Enterococcus</taxon>
    </lineage>
</organism>
<keyword evidence="1" id="KW-0472">Membrane</keyword>
<gene>
    <name evidence="3" type="ORF">I568_01205</name>
</gene>
<feature type="domain" description="Sensor histidine kinase NatK-like C-terminal" evidence="2">
    <location>
        <begin position="334"/>
        <end position="422"/>
    </location>
</feature>
<evidence type="ECO:0000313" key="4">
    <source>
        <dbReference type="Proteomes" id="UP000014113"/>
    </source>
</evidence>
<accession>S0KZ38</accession>
<evidence type="ECO:0000313" key="3">
    <source>
        <dbReference type="EMBL" id="EOW84709.1"/>
    </source>
</evidence>
<feature type="transmembrane region" description="Helical" evidence="1">
    <location>
        <begin position="157"/>
        <end position="178"/>
    </location>
</feature>
<feature type="transmembrane region" description="Helical" evidence="1">
    <location>
        <begin position="190"/>
        <end position="211"/>
    </location>
</feature>
<evidence type="ECO:0000256" key="1">
    <source>
        <dbReference type="SAM" id="Phobius"/>
    </source>
</evidence>
<comment type="caution">
    <text evidence="3">The sequence shown here is derived from an EMBL/GenBank/DDBJ whole genome shotgun (WGS) entry which is preliminary data.</text>
</comment>
<reference evidence="3 4" key="1">
    <citation type="submission" date="2013-03" db="EMBL/GenBank/DDBJ databases">
        <title>The Genome Sequence of Enterococcus columbae ATCC_51263 (PacBio/Illumina hybrid assembly).</title>
        <authorList>
            <consortium name="The Broad Institute Genomics Platform"/>
            <consortium name="The Broad Institute Genome Sequencing Center for Infectious Disease"/>
            <person name="Earl A."/>
            <person name="Russ C."/>
            <person name="Gilmore M."/>
            <person name="Surin D."/>
            <person name="Walker B."/>
            <person name="Young S."/>
            <person name="Zeng Q."/>
            <person name="Gargeya S."/>
            <person name="Fitzgerald M."/>
            <person name="Haas B."/>
            <person name="Abouelleil A."/>
            <person name="Allen A.W."/>
            <person name="Alvarado L."/>
            <person name="Arachchi H.M."/>
            <person name="Berlin A.M."/>
            <person name="Chapman S.B."/>
            <person name="Gainer-Dewar J."/>
            <person name="Goldberg J."/>
            <person name="Griggs A."/>
            <person name="Gujja S."/>
            <person name="Hansen M."/>
            <person name="Howarth C."/>
            <person name="Imamovic A."/>
            <person name="Ireland A."/>
            <person name="Larimer J."/>
            <person name="McCowan C."/>
            <person name="Murphy C."/>
            <person name="Pearson M."/>
            <person name="Poon T.W."/>
            <person name="Priest M."/>
            <person name="Roberts A."/>
            <person name="Saif S."/>
            <person name="Shea T."/>
            <person name="Sisk P."/>
            <person name="Sykes S."/>
            <person name="Wortman J."/>
            <person name="Nusbaum C."/>
            <person name="Birren B."/>
        </authorList>
    </citation>
    <scope>NUCLEOTIDE SEQUENCE [LARGE SCALE GENOMIC DNA]</scope>
    <source>
        <strain evidence="3 4">ATCC 51263</strain>
    </source>
</reference>
<sequence>MTVLFSFISSAVDIVLFSIISNKSLIKKIKKHNFIFSCLILIIGNINVLTNLLSNAYLIPFVNFICMTIFLLTLSVYLNNSFRDTVVLTILFMFCSLFSELISGGILSFVLSVDLLNLNFYSHLLLILINFLIKFIVILIIITIINNIQMWNITEILILLSSTTFSIVILIVYSYLLFIKNSSFSSTYHFVFFSVIVILLNLSTISQFYILKLLQNQRTEKENIEHEINTYKTVINDSIESQTVFESILHDFKNSIILIDKYVRNSEKTKALEYIQQFQSEITYIHEKQLHIYTTNEDLNYLLIAKKFYANSQNISMNIDCFLTDNSLISTDIIVVIIGNLIDNAINACINDDFTSEKYIRLKIKQVDDNLHIIVQNSIPSEVTEENLIDGIGIKNIKKIVNKNNGFYKRILRDCDYTVKIILWGKNNKLSNI</sequence>
<keyword evidence="4" id="KW-1185">Reference proteome</keyword>
<dbReference type="InterPro" id="IPR032834">
    <property type="entry name" value="NatK-like_C"/>
</dbReference>
<proteinExistence type="predicted"/>
<protein>
    <recommendedName>
        <fullName evidence="2">Sensor histidine kinase NatK-like C-terminal domain-containing protein</fullName>
    </recommendedName>
</protein>
<dbReference type="STRING" id="1121865.OMW_00607"/>
<feature type="transmembrane region" description="Helical" evidence="1">
    <location>
        <begin position="34"/>
        <end position="52"/>
    </location>
</feature>
<dbReference type="eggNOG" id="COG3290">
    <property type="taxonomic scope" value="Bacteria"/>
</dbReference>